<sequence length="83" mass="9057">MTDLPDDPEEFVTVREFLEPGEAMLARGALESAGVECLLINENASRIYSGALATQLQVHRQDLADALAILDSPEADERVDVDE</sequence>
<evidence type="ECO:0000313" key="3">
    <source>
        <dbReference type="Proteomes" id="UP000648801"/>
    </source>
</evidence>
<dbReference type="AlphaFoldDB" id="A0A916W8I3"/>
<dbReference type="Proteomes" id="UP000648801">
    <property type="component" value="Unassembled WGS sequence"/>
</dbReference>
<protein>
    <recommendedName>
        <fullName evidence="1">DUF2007 domain-containing protein</fullName>
    </recommendedName>
</protein>
<feature type="domain" description="DUF2007" evidence="1">
    <location>
        <begin position="14"/>
        <end position="72"/>
    </location>
</feature>
<proteinExistence type="predicted"/>
<reference evidence="2" key="1">
    <citation type="journal article" date="2014" name="Int. J. Syst. Evol. Microbiol.">
        <title>Complete genome sequence of Corynebacterium casei LMG S-19264T (=DSM 44701T), isolated from a smear-ripened cheese.</title>
        <authorList>
            <consortium name="US DOE Joint Genome Institute (JGI-PGF)"/>
            <person name="Walter F."/>
            <person name="Albersmeier A."/>
            <person name="Kalinowski J."/>
            <person name="Ruckert C."/>
        </authorList>
    </citation>
    <scope>NUCLEOTIDE SEQUENCE</scope>
    <source>
        <strain evidence="2">CGMCC 1.15447</strain>
    </source>
</reference>
<comment type="caution">
    <text evidence="2">The sequence shown here is derived from an EMBL/GenBank/DDBJ whole genome shotgun (WGS) entry which is preliminary data.</text>
</comment>
<dbReference type="RefSeq" id="WP_188760197.1">
    <property type="nucleotide sequence ID" value="NZ_BMJB01000002.1"/>
</dbReference>
<name>A0A916W8I3_9BACT</name>
<dbReference type="InterPro" id="IPR011322">
    <property type="entry name" value="N-reg_PII-like_a/b"/>
</dbReference>
<dbReference type="Pfam" id="PF09413">
    <property type="entry name" value="DUF2007"/>
    <property type="match status" value="1"/>
</dbReference>
<dbReference type="Gene3D" id="3.30.70.790">
    <property type="entry name" value="UreE, C-terminal domain"/>
    <property type="match status" value="1"/>
</dbReference>
<evidence type="ECO:0000259" key="1">
    <source>
        <dbReference type="Pfam" id="PF09413"/>
    </source>
</evidence>
<accession>A0A916W8I3</accession>
<keyword evidence="3" id="KW-1185">Reference proteome</keyword>
<organism evidence="2 3">
    <name type="scientific">Edaphobacter acidisoli</name>
    <dbReference type="NCBI Taxonomy" id="2040573"/>
    <lineage>
        <taxon>Bacteria</taxon>
        <taxon>Pseudomonadati</taxon>
        <taxon>Acidobacteriota</taxon>
        <taxon>Terriglobia</taxon>
        <taxon>Terriglobales</taxon>
        <taxon>Acidobacteriaceae</taxon>
        <taxon>Edaphobacter</taxon>
    </lineage>
</organism>
<evidence type="ECO:0000313" key="2">
    <source>
        <dbReference type="EMBL" id="GGA75532.1"/>
    </source>
</evidence>
<dbReference type="InterPro" id="IPR018551">
    <property type="entry name" value="DUF2007"/>
</dbReference>
<gene>
    <name evidence="2" type="ORF">GCM10011507_28600</name>
</gene>
<dbReference type="EMBL" id="BMJB01000002">
    <property type="protein sequence ID" value="GGA75532.1"/>
    <property type="molecule type" value="Genomic_DNA"/>
</dbReference>
<reference evidence="2" key="2">
    <citation type="submission" date="2020-09" db="EMBL/GenBank/DDBJ databases">
        <authorList>
            <person name="Sun Q."/>
            <person name="Zhou Y."/>
        </authorList>
    </citation>
    <scope>NUCLEOTIDE SEQUENCE</scope>
    <source>
        <strain evidence="2">CGMCC 1.15447</strain>
    </source>
</reference>
<dbReference type="SUPFAM" id="SSF54913">
    <property type="entry name" value="GlnB-like"/>
    <property type="match status" value="1"/>
</dbReference>